<dbReference type="EMBL" id="JBHDIY010000002">
    <property type="protein sequence ID" value="MFL4471989.1"/>
    <property type="molecule type" value="Genomic_DNA"/>
</dbReference>
<evidence type="ECO:0000256" key="1">
    <source>
        <dbReference type="SAM" id="Phobius"/>
    </source>
</evidence>
<keyword evidence="1" id="KW-1133">Transmembrane helix</keyword>
<dbReference type="InterPro" id="IPR022584">
    <property type="entry name" value="DUF2937"/>
</dbReference>
<gene>
    <name evidence="3" type="ORF">ACERZ8_19685</name>
</gene>
<dbReference type="RefSeq" id="WP_407593861.1">
    <property type="nucleotide sequence ID" value="NZ_JBHDIY010000002.1"/>
</dbReference>
<proteinExistence type="predicted"/>
<evidence type="ECO:0000313" key="3">
    <source>
        <dbReference type="EMBL" id="MFL4471989.1"/>
    </source>
</evidence>
<keyword evidence="1" id="KW-0472">Membrane</keyword>
<dbReference type="Proteomes" id="UP001627408">
    <property type="component" value="Unassembled WGS sequence"/>
</dbReference>
<evidence type="ECO:0000256" key="2">
    <source>
        <dbReference type="SAM" id="SignalP"/>
    </source>
</evidence>
<comment type="caution">
    <text evidence="3">The sequence shown here is derived from an EMBL/GenBank/DDBJ whole genome shotgun (WGS) entry which is preliminary data.</text>
</comment>
<accession>A0ABW8UYY4</accession>
<dbReference type="Pfam" id="PF11157">
    <property type="entry name" value="DUF2937"/>
    <property type="match status" value="1"/>
</dbReference>
<reference evidence="3 4" key="1">
    <citation type="submission" date="2024-08" db="EMBL/GenBank/DDBJ databases">
        <title>Tateyamaria sp. nov., isolated from marine algae.</title>
        <authorList>
            <person name="Choi B.J."/>
            <person name="Kim J.M."/>
            <person name="Lee J.K."/>
            <person name="Choi D.G."/>
            <person name="Bayburt H."/>
            <person name="Baek J.H."/>
            <person name="Han D.M."/>
            <person name="Jeon C.O."/>
        </authorList>
    </citation>
    <scope>NUCLEOTIDE SEQUENCE [LARGE SCALE GENOMIC DNA]</scope>
    <source>
        <strain evidence="3 4">KMU-156</strain>
    </source>
</reference>
<keyword evidence="4" id="KW-1185">Reference proteome</keyword>
<evidence type="ECO:0000313" key="4">
    <source>
        <dbReference type="Proteomes" id="UP001627408"/>
    </source>
</evidence>
<feature type="chain" id="PRO_5046245481" evidence="2">
    <location>
        <begin position="19"/>
        <end position="167"/>
    </location>
</feature>
<feature type="signal peptide" evidence="2">
    <location>
        <begin position="1"/>
        <end position="18"/>
    </location>
</feature>
<feature type="transmembrane region" description="Helical" evidence="1">
    <location>
        <begin position="133"/>
        <end position="154"/>
    </location>
</feature>
<sequence>MILRAFMLATGVLGGASASQFPEFAQQYTQRLGGAVDALGKVVADFDASAADAGLSREAALSQMQGTDFLDARRRDMTRTFARYDTLREDLVVLEKSGPFMRAYHAARMTDEDVARAALEAYKPAVPLDMAGVSFAGAGFLAGLVAFWAALKILAWPFRRSPRRAGT</sequence>
<organism evidence="3 4">
    <name type="scientific">Tateyamaria armeniaca</name>
    <dbReference type="NCBI Taxonomy" id="2518930"/>
    <lineage>
        <taxon>Bacteria</taxon>
        <taxon>Pseudomonadati</taxon>
        <taxon>Pseudomonadota</taxon>
        <taxon>Alphaproteobacteria</taxon>
        <taxon>Rhodobacterales</taxon>
        <taxon>Roseobacteraceae</taxon>
        <taxon>Tateyamaria</taxon>
    </lineage>
</organism>
<name>A0ABW8UYY4_9RHOB</name>
<keyword evidence="1" id="KW-0812">Transmembrane</keyword>
<protein>
    <submittedName>
        <fullName evidence="3">DUF2937 family protein</fullName>
    </submittedName>
</protein>
<keyword evidence="2" id="KW-0732">Signal</keyword>